<dbReference type="EMBL" id="JAETWB010000038">
    <property type="protein sequence ID" value="MBL6081829.1"/>
    <property type="molecule type" value="Genomic_DNA"/>
</dbReference>
<name>A0ABS1UAX0_9PROT</name>
<evidence type="ECO:0000313" key="2">
    <source>
        <dbReference type="Proteomes" id="UP000660885"/>
    </source>
</evidence>
<sequence length="176" mass="18053">MRPTRDVTVTYQMTGLAGVPPQDMRMAFSPSTGKQRIDPPGGVGWMLIDRQANSAVMVMDAQRATMAMPPSAVAAMTQDVPAGATFTRKGSATVAGTACTEWDMAAGEARGTSCITDDGVLLRTVSTAPNGAVVRMEATQVSYGSVDSARLTVPSGYTAMQAPAGVPGAAGAPTPR</sequence>
<organism evidence="1 2">
    <name type="scientific">Belnapia arida</name>
    <dbReference type="NCBI Taxonomy" id="2804533"/>
    <lineage>
        <taxon>Bacteria</taxon>
        <taxon>Pseudomonadati</taxon>
        <taxon>Pseudomonadota</taxon>
        <taxon>Alphaproteobacteria</taxon>
        <taxon>Acetobacterales</taxon>
        <taxon>Roseomonadaceae</taxon>
        <taxon>Belnapia</taxon>
    </lineage>
</organism>
<comment type="caution">
    <text evidence="1">The sequence shown here is derived from an EMBL/GenBank/DDBJ whole genome shotgun (WGS) entry which is preliminary data.</text>
</comment>
<evidence type="ECO:0000313" key="1">
    <source>
        <dbReference type="EMBL" id="MBL6081829.1"/>
    </source>
</evidence>
<proteinExistence type="predicted"/>
<reference evidence="1 2" key="1">
    <citation type="submission" date="2021-01" db="EMBL/GenBank/DDBJ databases">
        <title>Belnapia mucosa sp. nov. and Belnapia arida sp. nov., isolated from the Tabernas Desert (Almeria, Spain).</title>
        <authorList>
            <person name="Molina-Menor E."/>
            <person name="Vidal-Verdu A."/>
            <person name="Calonge A."/>
            <person name="Satari L."/>
            <person name="Pereto J."/>
            <person name="Porcar M."/>
        </authorList>
    </citation>
    <scope>NUCLEOTIDE SEQUENCE [LARGE SCALE GENOMIC DNA]</scope>
    <source>
        <strain evidence="1 2">T18</strain>
    </source>
</reference>
<dbReference type="Proteomes" id="UP000660885">
    <property type="component" value="Unassembled WGS sequence"/>
</dbReference>
<keyword evidence="2" id="KW-1185">Reference proteome</keyword>
<evidence type="ECO:0008006" key="3">
    <source>
        <dbReference type="Google" id="ProtNLM"/>
    </source>
</evidence>
<gene>
    <name evidence="1" type="ORF">JMJ56_27985</name>
</gene>
<dbReference type="RefSeq" id="WP_236038718.1">
    <property type="nucleotide sequence ID" value="NZ_JAETWB010000038.1"/>
</dbReference>
<accession>A0ABS1UAX0</accession>
<protein>
    <recommendedName>
        <fullName evidence="3">DUF4412 domain-containing protein</fullName>
    </recommendedName>
</protein>